<accession>A0A9P6EHU9</accession>
<gene>
    <name evidence="1" type="ORF">CPB83DRAFT_851877</name>
</gene>
<protein>
    <submittedName>
        <fullName evidence="1">Uncharacterized protein</fullName>
    </submittedName>
</protein>
<evidence type="ECO:0000313" key="1">
    <source>
        <dbReference type="EMBL" id="KAF9529946.1"/>
    </source>
</evidence>
<organism evidence="1 2">
    <name type="scientific">Crepidotus variabilis</name>
    <dbReference type="NCBI Taxonomy" id="179855"/>
    <lineage>
        <taxon>Eukaryota</taxon>
        <taxon>Fungi</taxon>
        <taxon>Dikarya</taxon>
        <taxon>Basidiomycota</taxon>
        <taxon>Agaricomycotina</taxon>
        <taxon>Agaricomycetes</taxon>
        <taxon>Agaricomycetidae</taxon>
        <taxon>Agaricales</taxon>
        <taxon>Agaricineae</taxon>
        <taxon>Crepidotaceae</taxon>
        <taxon>Crepidotus</taxon>
    </lineage>
</organism>
<dbReference type="EMBL" id="MU157843">
    <property type="protein sequence ID" value="KAF9529946.1"/>
    <property type="molecule type" value="Genomic_DNA"/>
</dbReference>
<feature type="non-terminal residue" evidence="1">
    <location>
        <position position="1"/>
    </location>
</feature>
<keyword evidence="2" id="KW-1185">Reference proteome</keyword>
<dbReference type="AlphaFoldDB" id="A0A9P6EHU9"/>
<proteinExistence type="predicted"/>
<evidence type="ECO:0000313" key="2">
    <source>
        <dbReference type="Proteomes" id="UP000807306"/>
    </source>
</evidence>
<comment type="caution">
    <text evidence="1">The sequence shown here is derived from an EMBL/GenBank/DDBJ whole genome shotgun (WGS) entry which is preliminary data.</text>
</comment>
<name>A0A9P6EHU9_9AGAR</name>
<sequence length="92" mass="10172">GGKLLHNALPGLKPFVTSQKDFPVVIISERFLGPPKKSLKVSLVESQKAEGTTKMVILGDLSAQKTSFWVKSEMTSKMAPTRKSFWELPEVL</sequence>
<dbReference type="Proteomes" id="UP000807306">
    <property type="component" value="Unassembled WGS sequence"/>
</dbReference>
<reference evidence="1" key="1">
    <citation type="submission" date="2020-11" db="EMBL/GenBank/DDBJ databases">
        <authorList>
            <consortium name="DOE Joint Genome Institute"/>
            <person name="Ahrendt S."/>
            <person name="Riley R."/>
            <person name="Andreopoulos W."/>
            <person name="Labutti K."/>
            <person name="Pangilinan J."/>
            <person name="Ruiz-Duenas F.J."/>
            <person name="Barrasa J.M."/>
            <person name="Sanchez-Garcia M."/>
            <person name="Camarero S."/>
            <person name="Miyauchi S."/>
            <person name="Serrano A."/>
            <person name="Linde D."/>
            <person name="Babiker R."/>
            <person name="Drula E."/>
            <person name="Ayuso-Fernandez I."/>
            <person name="Pacheco R."/>
            <person name="Padilla G."/>
            <person name="Ferreira P."/>
            <person name="Barriuso J."/>
            <person name="Kellner H."/>
            <person name="Castanera R."/>
            <person name="Alfaro M."/>
            <person name="Ramirez L."/>
            <person name="Pisabarro A.G."/>
            <person name="Kuo A."/>
            <person name="Tritt A."/>
            <person name="Lipzen A."/>
            <person name="He G."/>
            <person name="Yan M."/>
            <person name="Ng V."/>
            <person name="Cullen D."/>
            <person name="Martin F."/>
            <person name="Rosso M.-N."/>
            <person name="Henrissat B."/>
            <person name="Hibbett D."/>
            <person name="Martinez A.T."/>
            <person name="Grigoriev I.V."/>
        </authorList>
    </citation>
    <scope>NUCLEOTIDE SEQUENCE</scope>
    <source>
        <strain evidence="1">CBS 506.95</strain>
    </source>
</reference>